<dbReference type="AlphaFoldDB" id="A0AAV4EG53"/>
<gene>
    <name evidence="2" type="ORF">ElyMa_001801700</name>
</gene>
<proteinExistence type="predicted"/>
<name>A0AAV4EG53_9GAST</name>
<keyword evidence="1" id="KW-1133">Transmembrane helix</keyword>
<dbReference type="Proteomes" id="UP000762676">
    <property type="component" value="Unassembled WGS sequence"/>
</dbReference>
<evidence type="ECO:0000313" key="2">
    <source>
        <dbReference type="EMBL" id="GFR59710.1"/>
    </source>
</evidence>
<accession>A0AAV4EG53</accession>
<sequence>GNYVMEKPYSMGESCSNCPIKAGYCVKGLCSKRPKIGGNAGEAAHRNIVVISLSVVVTFFLSTLHR</sequence>
<keyword evidence="3" id="KW-1185">Reference proteome</keyword>
<comment type="caution">
    <text evidence="2">The sequence shown here is derived from an EMBL/GenBank/DDBJ whole genome shotgun (WGS) entry which is preliminary data.</text>
</comment>
<keyword evidence="1" id="KW-0472">Membrane</keyword>
<feature type="non-terminal residue" evidence="2">
    <location>
        <position position="1"/>
    </location>
</feature>
<protein>
    <submittedName>
        <fullName evidence="2">Uncharacterized protein</fullName>
    </submittedName>
</protein>
<organism evidence="2 3">
    <name type="scientific">Elysia marginata</name>
    <dbReference type="NCBI Taxonomy" id="1093978"/>
    <lineage>
        <taxon>Eukaryota</taxon>
        <taxon>Metazoa</taxon>
        <taxon>Spiralia</taxon>
        <taxon>Lophotrochozoa</taxon>
        <taxon>Mollusca</taxon>
        <taxon>Gastropoda</taxon>
        <taxon>Heterobranchia</taxon>
        <taxon>Euthyneura</taxon>
        <taxon>Panpulmonata</taxon>
        <taxon>Sacoglossa</taxon>
        <taxon>Placobranchoidea</taxon>
        <taxon>Plakobranchidae</taxon>
        <taxon>Elysia</taxon>
    </lineage>
</organism>
<reference evidence="2 3" key="1">
    <citation type="journal article" date="2021" name="Elife">
        <title>Chloroplast acquisition without the gene transfer in kleptoplastic sea slugs, Plakobranchus ocellatus.</title>
        <authorList>
            <person name="Maeda T."/>
            <person name="Takahashi S."/>
            <person name="Yoshida T."/>
            <person name="Shimamura S."/>
            <person name="Takaki Y."/>
            <person name="Nagai Y."/>
            <person name="Toyoda A."/>
            <person name="Suzuki Y."/>
            <person name="Arimoto A."/>
            <person name="Ishii H."/>
            <person name="Satoh N."/>
            <person name="Nishiyama T."/>
            <person name="Hasebe M."/>
            <person name="Maruyama T."/>
            <person name="Minagawa J."/>
            <person name="Obokata J."/>
            <person name="Shigenobu S."/>
        </authorList>
    </citation>
    <scope>NUCLEOTIDE SEQUENCE [LARGE SCALE GENOMIC DNA]</scope>
</reference>
<keyword evidence="1" id="KW-0812">Transmembrane</keyword>
<evidence type="ECO:0000256" key="1">
    <source>
        <dbReference type="SAM" id="Phobius"/>
    </source>
</evidence>
<dbReference type="EMBL" id="BMAT01003650">
    <property type="protein sequence ID" value="GFR59710.1"/>
    <property type="molecule type" value="Genomic_DNA"/>
</dbReference>
<evidence type="ECO:0000313" key="3">
    <source>
        <dbReference type="Proteomes" id="UP000762676"/>
    </source>
</evidence>
<feature type="transmembrane region" description="Helical" evidence="1">
    <location>
        <begin position="44"/>
        <end position="64"/>
    </location>
</feature>